<dbReference type="PANTHER" id="PTHR24379:SF121">
    <property type="entry name" value="C2H2-TYPE DOMAIN-CONTAINING PROTEIN"/>
    <property type="match status" value="1"/>
</dbReference>
<dbReference type="FunFam" id="3.30.160.60:FF:000222">
    <property type="entry name" value="Putative transcriptional repressor ctcf"/>
    <property type="match status" value="1"/>
</dbReference>
<name>A0A8B7ANZ7_ORYAF</name>
<dbReference type="PROSITE" id="PS50157">
    <property type="entry name" value="ZINC_FINGER_C2H2_2"/>
    <property type="match status" value="11"/>
</dbReference>
<keyword evidence="9" id="KW-0804">Transcription</keyword>
<dbReference type="GO" id="GO:0010468">
    <property type="term" value="P:regulation of gene expression"/>
    <property type="evidence" value="ECO:0007669"/>
    <property type="project" value="UniProtKB-ARBA"/>
</dbReference>
<dbReference type="SMART" id="SM00355">
    <property type="entry name" value="ZnF_C2H2"/>
    <property type="match status" value="11"/>
</dbReference>
<feature type="domain" description="C2H2-type" evidence="15">
    <location>
        <begin position="548"/>
        <end position="576"/>
    </location>
</feature>
<dbReference type="Gene3D" id="3.30.160.60">
    <property type="entry name" value="Classic Zinc Finger"/>
    <property type="match status" value="9"/>
</dbReference>
<dbReference type="RefSeq" id="XP_007949718.1">
    <property type="nucleotide sequence ID" value="XM_007951527.1"/>
</dbReference>
<evidence type="ECO:0000256" key="4">
    <source>
        <dbReference type="ARBA" id="ARBA00022737"/>
    </source>
</evidence>
<feature type="domain" description="C2H2-type" evidence="15">
    <location>
        <begin position="430"/>
        <end position="458"/>
    </location>
</feature>
<evidence type="ECO:0000256" key="13">
    <source>
        <dbReference type="PROSITE-ProRule" id="PRU00042"/>
    </source>
</evidence>
<evidence type="ECO:0000256" key="6">
    <source>
        <dbReference type="ARBA" id="ARBA00022833"/>
    </source>
</evidence>
<dbReference type="InterPro" id="IPR013087">
    <property type="entry name" value="Znf_C2H2_type"/>
</dbReference>
<feature type="domain" description="C2H2-type" evidence="15">
    <location>
        <begin position="344"/>
        <end position="371"/>
    </location>
</feature>
<dbReference type="PANTHER" id="PTHR24379">
    <property type="entry name" value="KRAB AND ZINC FINGER DOMAIN-CONTAINING"/>
    <property type="match status" value="1"/>
</dbReference>
<evidence type="ECO:0000256" key="8">
    <source>
        <dbReference type="ARBA" id="ARBA00023125"/>
    </source>
</evidence>
<dbReference type="FunFam" id="3.30.160.60:FF:000802">
    <property type="entry name" value="CCCTC-binding factor like"/>
    <property type="match status" value="1"/>
</dbReference>
<feature type="domain" description="C2H2-type" evidence="15">
    <location>
        <begin position="516"/>
        <end position="544"/>
    </location>
</feature>
<keyword evidence="7" id="KW-0805">Transcription regulation</keyword>
<dbReference type="SUPFAM" id="SSF57667">
    <property type="entry name" value="beta-beta-alpha zinc fingers"/>
    <property type="match status" value="6"/>
</dbReference>
<feature type="domain" description="C2H2-type" evidence="15">
    <location>
        <begin position="488"/>
        <end position="515"/>
    </location>
</feature>
<feature type="domain" description="C2H2-type" evidence="15">
    <location>
        <begin position="315"/>
        <end position="343"/>
    </location>
</feature>
<dbReference type="GO" id="GO:0008270">
    <property type="term" value="F:zinc ion binding"/>
    <property type="evidence" value="ECO:0007669"/>
    <property type="project" value="UniProtKB-KW"/>
</dbReference>
<dbReference type="FunFam" id="3.30.160.60:FF:000373">
    <property type="entry name" value="Putative transcriptional repressor ctcf"/>
    <property type="match status" value="1"/>
</dbReference>
<organism evidence="16 17">
    <name type="scientific">Orycteropus afer afer</name>
    <dbReference type="NCBI Taxonomy" id="1230840"/>
    <lineage>
        <taxon>Eukaryota</taxon>
        <taxon>Metazoa</taxon>
        <taxon>Chordata</taxon>
        <taxon>Craniata</taxon>
        <taxon>Vertebrata</taxon>
        <taxon>Euteleostomi</taxon>
        <taxon>Mammalia</taxon>
        <taxon>Eutheria</taxon>
        <taxon>Afrotheria</taxon>
        <taxon>Tubulidentata</taxon>
        <taxon>Orycteropodidae</taxon>
        <taxon>Orycteropus</taxon>
    </lineage>
</organism>
<dbReference type="InterPro" id="IPR056438">
    <property type="entry name" value="Znf-C2H2_CTCF"/>
</dbReference>
<keyword evidence="4" id="KW-0677">Repeat</keyword>
<dbReference type="GO" id="GO:0005634">
    <property type="term" value="C:nucleus"/>
    <property type="evidence" value="ECO:0007669"/>
    <property type="project" value="UniProtKB-SubCell"/>
</dbReference>
<evidence type="ECO:0000256" key="3">
    <source>
        <dbReference type="ARBA" id="ARBA00022723"/>
    </source>
</evidence>
<dbReference type="Pfam" id="PF00096">
    <property type="entry name" value="zf-C2H2"/>
    <property type="match status" value="2"/>
</dbReference>
<feature type="domain" description="C2H2-type" evidence="15">
    <location>
        <begin position="460"/>
        <end position="487"/>
    </location>
</feature>
<dbReference type="Pfam" id="PF23611">
    <property type="entry name" value="zf-C2H2_16"/>
    <property type="match status" value="1"/>
</dbReference>
<protein>
    <recommendedName>
        <fullName evidence="12">CCCTC-binding factor</fullName>
    </recommendedName>
</protein>
<feature type="domain" description="C2H2-type" evidence="15">
    <location>
        <begin position="400"/>
        <end position="428"/>
    </location>
</feature>
<feature type="region of interest" description="Disordered" evidence="14">
    <location>
        <begin position="761"/>
        <end position="814"/>
    </location>
</feature>
<evidence type="ECO:0000256" key="2">
    <source>
        <dbReference type="ARBA" id="ARBA00022491"/>
    </source>
</evidence>
<dbReference type="InterPro" id="IPR036236">
    <property type="entry name" value="Znf_C2H2_sf"/>
</dbReference>
<feature type="domain" description="C2H2-type" evidence="15">
    <location>
        <begin position="287"/>
        <end position="314"/>
    </location>
</feature>
<feature type="domain" description="C2H2-type" evidence="15">
    <location>
        <begin position="259"/>
        <end position="286"/>
    </location>
</feature>
<evidence type="ECO:0000256" key="9">
    <source>
        <dbReference type="ARBA" id="ARBA00023163"/>
    </source>
</evidence>
<dbReference type="CTD" id="140690"/>
<keyword evidence="2" id="KW-0678">Repressor</keyword>
<dbReference type="PROSITE" id="PS00028">
    <property type="entry name" value="ZINC_FINGER_C2H2_1"/>
    <property type="match status" value="7"/>
</dbReference>
<feature type="region of interest" description="Disordered" evidence="14">
    <location>
        <begin position="568"/>
        <end position="600"/>
    </location>
</feature>
<feature type="domain" description="C2H2-type" evidence="15">
    <location>
        <begin position="372"/>
        <end position="399"/>
    </location>
</feature>
<reference evidence="17" key="1">
    <citation type="submission" date="2025-08" db="UniProtKB">
        <authorList>
            <consortium name="RefSeq"/>
        </authorList>
    </citation>
    <scope>IDENTIFICATION</scope>
</reference>
<keyword evidence="16" id="KW-1185">Reference proteome</keyword>
<sequence>MEAPAPTEQFTKIKELALIPVKDLEEKEGDAVCRVKGRSGPGAVEGQAPPGALQLWNPEAELGLMVASLEETEESEKHVLTLETLHLPPDVEALLMPEVGWLTAQPQEEVQVVVPPQLWVQPTLGEEPPRSVHQCVTIRFQDELYSLQGIELVELQVVEESEVAASEDSRRSVSLAASTESVKPEKSEEEAQLLVEGAGQQLFLLEATQGEEGKDEIVLKISSLHVEEQEARPSSSEARVEKTNSAKPPRKTKGVKRTFHCNVCKFTSSRTSSFNRHMKIHTNEKPHMCHLCLKAFRTVTLLRNHIHTHTGTRPYKCGDCDMAFVTSGELVRHRRYKHTHEKPFKCSLCKYASVEASKLKRHVRSHTGERPFQCHLCSYASKDTYKLKRHMRTHSGEKPYECKVCHARFTQSGTMKIHVLQKHSENVPKYQCPHCATTIARKSDLSVHVRNLHTYKATEMRCHYCPDVFHERYAFIQHQKIHKDEKRFRCEHCSYACKQERHMTAHMRTHTGEKPYSCPSCNKCFRQKQLVNAHFKKYHDSSFTPTVHECPKCGRGFSRWNNMSRHLEKCNSGQKKSAASGKGATTRKRKQTGLREAEKEADGRWPLLFLQEMPVKGMSPSEREFQMNRRREWPLGHTHNLISTSPMTTPTPPHAHTETCSHTRAHAYTCARAHSRACTLASVTTCGHVSDAGLHPHWPLQAGETYRSLSTPATALIQDKASHEVPLNQSDCALSRDARVVTASEVQCSWHLVGAARNVVQRPTASRTALPTDPGPDISSADMESPDKPAGAAQEVAQMSAERGQACPGELSPVDAGVGGDLSAALTCEMILSLMDK</sequence>
<comment type="subcellular location">
    <subcellularLocation>
        <location evidence="1">Nucleus</location>
    </subcellularLocation>
</comment>
<dbReference type="GeneID" id="103206091"/>
<evidence type="ECO:0000256" key="7">
    <source>
        <dbReference type="ARBA" id="ARBA00023015"/>
    </source>
</evidence>
<comment type="similarity">
    <text evidence="11">Belongs to the CTCF zinc-finger protein family.</text>
</comment>
<keyword evidence="8" id="KW-0238">DNA-binding</keyword>
<keyword evidence="5 13" id="KW-0863">Zinc-finger</keyword>
<keyword evidence="10" id="KW-0539">Nucleus</keyword>
<dbReference type="OrthoDB" id="6077919at2759"/>
<evidence type="ECO:0000256" key="5">
    <source>
        <dbReference type="ARBA" id="ARBA00022771"/>
    </source>
</evidence>
<feature type="region of interest" description="Disordered" evidence="14">
    <location>
        <begin position="228"/>
        <end position="253"/>
    </location>
</feature>
<evidence type="ECO:0000256" key="14">
    <source>
        <dbReference type="SAM" id="MobiDB-lite"/>
    </source>
</evidence>
<dbReference type="FunFam" id="3.30.160.60:FF:000901">
    <property type="entry name" value="CCCTC-binding factor like"/>
    <property type="match status" value="1"/>
</dbReference>
<evidence type="ECO:0000256" key="10">
    <source>
        <dbReference type="ARBA" id="ARBA00023242"/>
    </source>
</evidence>
<dbReference type="AlphaFoldDB" id="A0A8B7ANZ7"/>
<dbReference type="FunFam" id="3.30.160.60:FF:000420">
    <property type="entry name" value="Putative transcriptional repressor ctcf"/>
    <property type="match status" value="1"/>
</dbReference>
<proteinExistence type="inferred from homology"/>
<evidence type="ECO:0000259" key="15">
    <source>
        <dbReference type="PROSITE" id="PS50157"/>
    </source>
</evidence>
<dbReference type="GO" id="GO:0003677">
    <property type="term" value="F:DNA binding"/>
    <property type="evidence" value="ECO:0007669"/>
    <property type="project" value="UniProtKB-KW"/>
</dbReference>
<keyword evidence="6" id="KW-0862">Zinc</keyword>
<evidence type="ECO:0000256" key="11">
    <source>
        <dbReference type="ARBA" id="ARBA00061457"/>
    </source>
</evidence>
<dbReference type="FunFam" id="3.30.160.60:FF:000049">
    <property type="entry name" value="transcriptional repressor CTCF isoform X1"/>
    <property type="match status" value="2"/>
</dbReference>
<evidence type="ECO:0000256" key="12">
    <source>
        <dbReference type="ARBA" id="ARBA00079129"/>
    </source>
</evidence>
<keyword evidence="3" id="KW-0479">Metal-binding</keyword>
<evidence type="ECO:0000313" key="17">
    <source>
        <dbReference type="RefSeq" id="XP_007949718.1"/>
    </source>
</evidence>
<gene>
    <name evidence="17" type="primary">CTCFL</name>
</gene>
<accession>A0A8B7ANZ7</accession>
<dbReference type="Proteomes" id="UP000694850">
    <property type="component" value="Unplaced"/>
</dbReference>
<evidence type="ECO:0000256" key="1">
    <source>
        <dbReference type="ARBA" id="ARBA00004123"/>
    </source>
</evidence>
<evidence type="ECO:0000313" key="16">
    <source>
        <dbReference type="Proteomes" id="UP000694850"/>
    </source>
</evidence>